<organism evidence="2 3">
    <name type="scientific">Actinophytocola glycyrrhizae</name>
    <dbReference type="NCBI Taxonomy" id="2044873"/>
    <lineage>
        <taxon>Bacteria</taxon>
        <taxon>Bacillati</taxon>
        <taxon>Actinomycetota</taxon>
        <taxon>Actinomycetes</taxon>
        <taxon>Pseudonocardiales</taxon>
        <taxon>Pseudonocardiaceae</taxon>
    </lineage>
</organism>
<keyword evidence="3" id="KW-1185">Reference proteome</keyword>
<reference evidence="3" key="1">
    <citation type="journal article" date="2019" name="Int. J. Syst. Evol. Microbiol.">
        <title>The Global Catalogue of Microorganisms (GCM) 10K type strain sequencing project: providing services to taxonomists for standard genome sequencing and annotation.</title>
        <authorList>
            <consortium name="The Broad Institute Genomics Platform"/>
            <consortium name="The Broad Institute Genome Sequencing Center for Infectious Disease"/>
            <person name="Wu L."/>
            <person name="Ma J."/>
        </authorList>
    </citation>
    <scope>NUCLEOTIDE SEQUENCE [LARGE SCALE GENOMIC DNA]</scope>
    <source>
        <strain evidence="3">ZS-22-S1</strain>
    </source>
</reference>
<gene>
    <name evidence="2" type="ORF">ACFPCV_11445</name>
</gene>
<keyword evidence="1" id="KW-0812">Transmembrane</keyword>
<dbReference type="RefSeq" id="WP_378056068.1">
    <property type="nucleotide sequence ID" value="NZ_JBHSIS010000006.1"/>
</dbReference>
<evidence type="ECO:0000256" key="1">
    <source>
        <dbReference type="SAM" id="Phobius"/>
    </source>
</evidence>
<proteinExistence type="predicted"/>
<evidence type="ECO:0000313" key="3">
    <source>
        <dbReference type="Proteomes" id="UP001595859"/>
    </source>
</evidence>
<feature type="transmembrane region" description="Helical" evidence="1">
    <location>
        <begin position="72"/>
        <end position="91"/>
    </location>
</feature>
<feature type="transmembrane region" description="Helical" evidence="1">
    <location>
        <begin position="111"/>
        <end position="129"/>
    </location>
</feature>
<dbReference type="Proteomes" id="UP001595859">
    <property type="component" value="Unassembled WGS sequence"/>
</dbReference>
<protein>
    <submittedName>
        <fullName evidence="2">Uncharacterized protein</fullName>
    </submittedName>
</protein>
<dbReference type="EMBL" id="JBHSIS010000006">
    <property type="protein sequence ID" value="MFC4854116.1"/>
    <property type="molecule type" value="Genomic_DNA"/>
</dbReference>
<accession>A0ABV9S3P2</accession>
<name>A0ABV9S3P2_9PSEU</name>
<keyword evidence="1" id="KW-0472">Membrane</keyword>
<comment type="caution">
    <text evidence="2">The sequence shown here is derived from an EMBL/GenBank/DDBJ whole genome shotgun (WGS) entry which is preliminary data.</text>
</comment>
<sequence length="147" mass="15675">MRWPLAIAGLALLAYGAVLTWEFATSRTVNAVQGAAWFLGGPLVHDGLVAPVVGLVGLGIGRVLPRPWRAPVVAGLVLTGVLALLSLPLLWRPFGVVTNPGLHDRDYGTGLAIAVGFVWAVVVVVGVARQHRSRLAARRDQSRCRHH</sequence>
<evidence type="ECO:0000313" key="2">
    <source>
        <dbReference type="EMBL" id="MFC4854116.1"/>
    </source>
</evidence>
<keyword evidence="1" id="KW-1133">Transmembrane helix</keyword>
<feature type="transmembrane region" description="Helical" evidence="1">
    <location>
        <begin position="36"/>
        <end position="60"/>
    </location>
</feature>